<evidence type="ECO:0000313" key="7">
    <source>
        <dbReference type="EMBL" id="TLQ41548.1"/>
    </source>
</evidence>
<keyword evidence="3" id="KW-0274">FAD</keyword>
<comment type="caution">
    <text evidence="7">The sequence shown here is derived from an EMBL/GenBank/DDBJ whole genome shotgun (WGS) entry which is preliminary data.</text>
</comment>
<dbReference type="InterPro" id="IPR016156">
    <property type="entry name" value="FAD/NAD-linked_Rdtase_dimer_sf"/>
</dbReference>
<gene>
    <name evidence="7" type="ORF">FEZ33_05730</name>
</gene>
<dbReference type="PRINTS" id="PR00368">
    <property type="entry name" value="FADPNR"/>
</dbReference>
<dbReference type="PANTHER" id="PTHR43429:SF1">
    <property type="entry name" value="NAD(P)H SULFUR OXIDOREDUCTASE (COA-DEPENDENT)"/>
    <property type="match status" value="1"/>
</dbReference>
<dbReference type="Pfam" id="PF07992">
    <property type="entry name" value="Pyr_redox_2"/>
    <property type="match status" value="1"/>
</dbReference>
<evidence type="ECO:0000256" key="3">
    <source>
        <dbReference type="ARBA" id="ARBA00022827"/>
    </source>
</evidence>
<proteinExistence type="predicted"/>
<comment type="cofactor">
    <cofactor evidence="1">
        <name>FAD</name>
        <dbReference type="ChEBI" id="CHEBI:57692"/>
    </cofactor>
</comment>
<dbReference type="SUPFAM" id="SSF51905">
    <property type="entry name" value="FAD/NAD(P)-binding domain"/>
    <property type="match status" value="1"/>
</dbReference>
<keyword evidence="2" id="KW-0285">Flavoprotein</keyword>
<keyword evidence="4" id="KW-0560">Oxidoreductase</keyword>
<dbReference type="InterPro" id="IPR050260">
    <property type="entry name" value="FAD-bd_OxRdtase"/>
</dbReference>
<dbReference type="PRINTS" id="PR00411">
    <property type="entry name" value="PNDRDTASEI"/>
</dbReference>
<evidence type="ECO:0000256" key="2">
    <source>
        <dbReference type="ARBA" id="ARBA00022630"/>
    </source>
</evidence>
<dbReference type="OrthoDB" id="9802028at2"/>
<evidence type="ECO:0000256" key="4">
    <source>
        <dbReference type="ARBA" id="ARBA00023002"/>
    </source>
</evidence>
<dbReference type="SUPFAM" id="SSF55424">
    <property type="entry name" value="FAD/NAD-linked reductases, dimerisation (C-terminal) domain"/>
    <property type="match status" value="1"/>
</dbReference>
<sequence length="451" mass="50244">MNHAEIIIIGSSFAGVSSALTARQLYPNKRVLIIEKEGNIGHIPSSLNLLLKEELKHLSDKTFINEEQLEASGVELLLNNEVLDIDLANKSLLVEDENTHESYHYDKLILAMGSSPISERILGSNHPQVLTTKTLEASKKALQEIEGSERILIAGGGQIGLEAADAFKQVAKNVTIVEASDQLAFKYFDSDMTQLLEEKIQESGVNVIKGHYVESIHSQDTEFNVILSQDIEILTDHVMLAVNFRPNTKLIEDQVHCHLDKTIEVDEYLQTSMADVFAVGDLIRAPYAYTETDYYLPLVNHAYLSGKIAAMNLYQKTSTVPQSLRVTGSQLFGLYMVSVGLTEQEAALFYPIETTMLEKELSKENPSQITVKLITKKETGQLIGAQVYSQSDILTLADLLAISINAQMTDEALAFQDRLFYRGEFSMSECIYACALKSYQKRMSEVFLDGN</sequence>
<dbReference type="Proteomes" id="UP000306420">
    <property type="component" value="Unassembled WGS sequence"/>
</dbReference>
<dbReference type="InterPro" id="IPR036188">
    <property type="entry name" value="FAD/NAD-bd_sf"/>
</dbReference>
<evidence type="ECO:0000313" key="8">
    <source>
        <dbReference type="Proteomes" id="UP000306420"/>
    </source>
</evidence>
<feature type="domain" description="FAD/NAD(P)-binding" evidence="6">
    <location>
        <begin position="5"/>
        <end position="287"/>
    </location>
</feature>
<dbReference type="Gene3D" id="3.30.390.30">
    <property type="match status" value="1"/>
</dbReference>
<evidence type="ECO:0000256" key="1">
    <source>
        <dbReference type="ARBA" id="ARBA00001974"/>
    </source>
</evidence>
<evidence type="ECO:0000256" key="5">
    <source>
        <dbReference type="ARBA" id="ARBA00023284"/>
    </source>
</evidence>
<dbReference type="EMBL" id="VBSP01000015">
    <property type="protein sequence ID" value="TLQ41548.1"/>
    <property type="molecule type" value="Genomic_DNA"/>
</dbReference>
<dbReference type="RefSeq" id="WP_138404449.1">
    <property type="nucleotide sequence ID" value="NZ_VBSP01000015.1"/>
</dbReference>
<keyword evidence="5" id="KW-0676">Redox-active center</keyword>
<dbReference type="InterPro" id="IPR023753">
    <property type="entry name" value="FAD/NAD-binding_dom"/>
</dbReference>
<dbReference type="PANTHER" id="PTHR43429">
    <property type="entry name" value="PYRIDINE NUCLEOTIDE-DISULFIDE OXIDOREDUCTASE DOMAIN-CONTAINING"/>
    <property type="match status" value="1"/>
</dbReference>
<organism evidence="7 8">
    <name type="scientific">Ruoffia tabacinasalis</name>
    <dbReference type="NCBI Taxonomy" id="87458"/>
    <lineage>
        <taxon>Bacteria</taxon>
        <taxon>Bacillati</taxon>
        <taxon>Bacillota</taxon>
        <taxon>Bacilli</taxon>
        <taxon>Lactobacillales</taxon>
        <taxon>Aerococcaceae</taxon>
        <taxon>Ruoffia</taxon>
    </lineage>
</organism>
<accession>A0A5R9DWB4</accession>
<dbReference type="GO" id="GO:0016491">
    <property type="term" value="F:oxidoreductase activity"/>
    <property type="evidence" value="ECO:0007669"/>
    <property type="project" value="UniProtKB-KW"/>
</dbReference>
<dbReference type="Gene3D" id="3.50.50.60">
    <property type="entry name" value="FAD/NAD(P)-binding domain"/>
    <property type="match status" value="2"/>
</dbReference>
<evidence type="ECO:0000259" key="6">
    <source>
        <dbReference type="Pfam" id="PF07992"/>
    </source>
</evidence>
<name>A0A5R9DWB4_9LACT</name>
<dbReference type="AlphaFoldDB" id="A0A5R9DWB4"/>
<protein>
    <recommendedName>
        <fullName evidence="6">FAD/NAD(P)-binding domain-containing protein</fullName>
    </recommendedName>
</protein>
<reference evidence="7 8" key="1">
    <citation type="submission" date="2019-05" db="EMBL/GenBank/DDBJ databases">
        <title>The metagenome of a microbial culture collection derived from dairy environment covers the genomic content of the human microbiome.</title>
        <authorList>
            <person name="Roder T."/>
            <person name="Wuthrich D."/>
            <person name="Sattari Z."/>
            <person name="Von Ah U."/>
            <person name="Bar C."/>
            <person name="Ronchi F."/>
            <person name="Macpherson A.J."/>
            <person name="Ganal-Vonarburg S.C."/>
            <person name="Bruggmann R."/>
            <person name="Vergeres G."/>
        </authorList>
    </citation>
    <scope>NUCLEOTIDE SEQUENCE [LARGE SCALE GENOMIC DNA]</scope>
    <source>
        <strain evidence="7 8">FAM 24227</strain>
    </source>
</reference>